<dbReference type="OrthoDB" id="424974at2759"/>
<dbReference type="STRING" id="6334.A0A0V1BHE6"/>
<reference evidence="5 6" key="1">
    <citation type="submission" date="2015-01" db="EMBL/GenBank/DDBJ databases">
        <title>Evolution of Trichinella species and genotypes.</title>
        <authorList>
            <person name="Korhonen P.K."/>
            <person name="Edoardo P."/>
            <person name="Giuseppe L.R."/>
            <person name="Gasser R.B."/>
        </authorList>
    </citation>
    <scope>NUCLEOTIDE SEQUENCE [LARGE SCALE GENOMIC DNA]</scope>
    <source>
        <strain evidence="5">ISS3</strain>
    </source>
</reference>
<dbReference type="Pfam" id="PF01266">
    <property type="entry name" value="DAO"/>
    <property type="match status" value="1"/>
</dbReference>
<comment type="function">
    <text evidence="3">Required for the assembly of the mitochondrial membrane respiratory chain NADH dehydrogenase (Complex I). Involved in mid-late stages of complex I assembly.</text>
</comment>
<accession>A0A0V1BHE6</accession>
<evidence type="ECO:0000256" key="2">
    <source>
        <dbReference type="ARBA" id="ARBA00039785"/>
    </source>
</evidence>
<dbReference type="GO" id="GO:0032981">
    <property type="term" value="P:mitochondrial respiratory chain complex I assembly"/>
    <property type="evidence" value="ECO:0007669"/>
    <property type="project" value="TreeGrafter"/>
</dbReference>
<name>A0A0V1BHE6_TRISP</name>
<dbReference type="PANTHER" id="PTHR13847:SF287">
    <property type="entry name" value="FAD-DEPENDENT OXIDOREDUCTASE DOMAIN-CONTAINING PROTEIN 1"/>
    <property type="match status" value="1"/>
</dbReference>
<sequence length="587" mass="67798">MNVKWKYFSIRSMHRMAKITFHRIISSYSRTLHKSSILNYDDYTNKSFYDIGEHPYKRVWEITKLDFQRNRIRYNQAKYDYYKRRGKLTNMMKSVCDLELLPMECTVAIIGGGLVGSACAWWIKQRIRDDDLKVVVIEADSTFSISSTILSPGGIWQQFSCPEKVQMSLFTAEFLRNANEHLRILENDLPAFRFTPMNSLFLADNEEKANAMVQNHKMQTALSFKWSQVDLFLSDLGAKVKLLNNDELQLMFPFMRFGDIVLGSLGSENEGVFDGWQLLSAFREKNITLGVQYIKAKVTGFLYEWNNDQSPAKVLSERDQWKHKSLRRLVVDLIFTLMEPQVTDCAPRALYSYLFINCAGAWSGEVAEMAGFGLGEEVMSVPIPVVARKRYAFIFHCPDGPSLDMPYLFDPSGVWCRREGLGHLYICGKNPSWMLLLFSNSFLIHNITYQEEDNQIDHSNLDVDYDYFDTKIWPVLAARVPSFEKLKVCSSFATTSPNFHYLYTVKNSWAYYVDRNLYDNSAIIGPHPFHSNYYHCGGFDGMALQHGIPAARALMEQFLEGAYVSIDLRDFHLSRMLRGKTVKPECF</sequence>
<dbReference type="InterPro" id="IPR006076">
    <property type="entry name" value="FAD-dep_OxRdtase"/>
</dbReference>
<evidence type="ECO:0000256" key="1">
    <source>
        <dbReference type="ARBA" id="ARBA00023002"/>
    </source>
</evidence>
<evidence type="ECO:0000256" key="3">
    <source>
        <dbReference type="ARBA" id="ARBA00046185"/>
    </source>
</evidence>
<evidence type="ECO:0000313" key="6">
    <source>
        <dbReference type="Proteomes" id="UP000054776"/>
    </source>
</evidence>
<dbReference type="Gene3D" id="3.30.9.10">
    <property type="entry name" value="D-Amino Acid Oxidase, subunit A, domain 2"/>
    <property type="match status" value="2"/>
</dbReference>
<gene>
    <name evidence="5" type="primary">foxred1</name>
    <name evidence="5" type="ORF">T01_11785</name>
</gene>
<comment type="caution">
    <text evidence="5">The sequence shown here is derived from an EMBL/GenBank/DDBJ whole genome shotgun (WGS) entry which is preliminary data.</text>
</comment>
<dbReference type="AlphaFoldDB" id="A0A0V1BHE6"/>
<dbReference type="SUPFAM" id="SSF51905">
    <property type="entry name" value="FAD/NAD(P)-binding domain"/>
    <property type="match status" value="1"/>
</dbReference>
<dbReference type="InParanoid" id="A0A0V1BHE6"/>
<feature type="domain" description="FAD dependent oxidoreductase" evidence="4">
    <location>
        <begin position="107"/>
        <end position="556"/>
    </location>
</feature>
<dbReference type="Gene3D" id="3.50.50.60">
    <property type="entry name" value="FAD/NAD(P)-binding domain"/>
    <property type="match status" value="2"/>
</dbReference>
<dbReference type="GO" id="GO:0016491">
    <property type="term" value="F:oxidoreductase activity"/>
    <property type="evidence" value="ECO:0007669"/>
    <property type="project" value="UniProtKB-KW"/>
</dbReference>
<keyword evidence="1" id="KW-0560">Oxidoreductase</keyword>
<evidence type="ECO:0000259" key="4">
    <source>
        <dbReference type="Pfam" id="PF01266"/>
    </source>
</evidence>
<proteinExistence type="predicted"/>
<protein>
    <recommendedName>
        <fullName evidence="2">FAD-dependent oxidoreductase domain-containing protein 1</fullName>
    </recommendedName>
</protein>
<evidence type="ECO:0000313" key="5">
    <source>
        <dbReference type="EMBL" id="KRY36628.1"/>
    </source>
</evidence>
<dbReference type="InterPro" id="IPR036188">
    <property type="entry name" value="FAD/NAD-bd_sf"/>
</dbReference>
<dbReference type="EMBL" id="JYDH01000041">
    <property type="protein sequence ID" value="KRY36628.1"/>
    <property type="molecule type" value="Genomic_DNA"/>
</dbReference>
<keyword evidence="6" id="KW-1185">Reference proteome</keyword>
<organism evidence="5 6">
    <name type="scientific">Trichinella spiralis</name>
    <name type="common">Trichina worm</name>
    <dbReference type="NCBI Taxonomy" id="6334"/>
    <lineage>
        <taxon>Eukaryota</taxon>
        <taxon>Metazoa</taxon>
        <taxon>Ecdysozoa</taxon>
        <taxon>Nematoda</taxon>
        <taxon>Enoplea</taxon>
        <taxon>Dorylaimia</taxon>
        <taxon>Trichinellida</taxon>
        <taxon>Trichinellidae</taxon>
        <taxon>Trichinella</taxon>
    </lineage>
</organism>
<dbReference type="PANTHER" id="PTHR13847">
    <property type="entry name" value="SARCOSINE DEHYDROGENASE-RELATED"/>
    <property type="match status" value="1"/>
</dbReference>
<dbReference type="GO" id="GO:0005739">
    <property type="term" value="C:mitochondrion"/>
    <property type="evidence" value="ECO:0007669"/>
    <property type="project" value="GOC"/>
</dbReference>
<dbReference type="Proteomes" id="UP000054776">
    <property type="component" value="Unassembled WGS sequence"/>
</dbReference>
<dbReference type="FunCoup" id="A0A0V1BHE6">
    <property type="interactions" value="1056"/>
</dbReference>
<dbReference type="eggNOG" id="KOG2853">
    <property type="taxonomic scope" value="Eukaryota"/>
</dbReference>